<dbReference type="SUPFAM" id="SSF53697">
    <property type="entry name" value="SIS domain"/>
    <property type="match status" value="1"/>
</dbReference>
<accession>A0ABV8NQR0</accession>
<dbReference type="GO" id="GO:0043800">
    <property type="term" value="F:6-phospho-3-hexuloisomerase activity"/>
    <property type="evidence" value="ECO:0007669"/>
    <property type="project" value="UniProtKB-EC"/>
</dbReference>
<dbReference type="EC" id="5.3.1.27" evidence="3"/>
<keyword evidence="4" id="KW-1185">Reference proteome</keyword>
<dbReference type="EMBL" id="JBHSBY010000131">
    <property type="protein sequence ID" value="MFC4197962.1"/>
    <property type="molecule type" value="Genomic_DNA"/>
</dbReference>
<dbReference type="InterPro" id="IPR001347">
    <property type="entry name" value="SIS_dom"/>
</dbReference>
<dbReference type="InterPro" id="IPR017552">
    <property type="entry name" value="PHI/rmpB"/>
</dbReference>
<comment type="caution">
    <text evidence="3">The sequence shown here is derived from an EMBL/GenBank/DDBJ whole genome shotgun (WGS) entry which is preliminary data.</text>
</comment>
<dbReference type="PANTHER" id="PTHR43443:SF1">
    <property type="entry name" value="3-HEXULOSE-6-PHOSPHATE ISOMERASE"/>
    <property type="match status" value="1"/>
</dbReference>
<dbReference type="Proteomes" id="UP001595792">
    <property type="component" value="Unassembled WGS sequence"/>
</dbReference>
<evidence type="ECO:0000259" key="2">
    <source>
        <dbReference type="PROSITE" id="PS51464"/>
    </source>
</evidence>
<organism evidence="3 4">
    <name type="scientific">Pedobacter jamesrossensis</name>
    <dbReference type="NCBI Taxonomy" id="1908238"/>
    <lineage>
        <taxon>Bacteria</taxon>
        <taxon>Pseudomonadati</taxon>
        <taxon>Bacteroidota</taxon>
        <taxon>Sphingobacteriia</taxon>
        <taxon>Sphingobacteriales</taxon>
        <taxon>Sphingobacteriaceae</taxon>
        <taxon>Pedobacter</taxon>
    </lineage>
</organism>
<dbReference type="RefSeq" id="WP_378961651.1">
    <property type="nucleotide sequence ID" value="NZ_JBHRXC010000001.1"/>
</dbReference>
<keyword evidence="3" id="KW-0413">Isomerase</keyword>
<dbReference type="Pfam" id="PF01380">
    <property type="entry name" value="SIS"/>
    <property type="match status" value="1"/>
</dbReference>
<evidence type="ECO:0000313" key="4">
    <source>
        <dbReference type="Proteomes" id="UP001595792"/>
    </source>
</evidence>
<comment type="similarity">
    <text evidence="1">Belongs to the SIS family. PHI subfamily.</text>
</comment>
<dbReference type="Gene3D" id="3.40.50.10490">
    <property type="entry name" value="Glucose-6-phosphate isomerase like protein, domain 1"/>
    <property type="match status" value="1"/>
</dbReference>
<evidence type="ECO:0000313" key="3">
    <source>
        <dbReference type="EMBL" id="MFC4197962.1"/>
    </source>
</evidence>
<protein>
    <submittedName>
        <fullName evidence="3">6-phospho-3-hexuloisomerase</fullName>
        <ecNumber evidence="3">5.3.1.27</ecNumber>
    </submittedName>
</protein>
<gene>
    <name evidence="3" type="primary">hxlB</name>
    <name evidence="3" type="ORF">ACFOUY_14750</name>
</gene>
<dbReference type="PROSITE" id="PS51464">
    <property type="entry name" value="SIS"/>
    <property type="match status" value="1"/>
</dbReference>
<dbReference type="NCBIfam" id="TIGR03127">
    <property type="entry name" value="RuMP_HxlB"/>
    <property type="match status" value="1"/>
</dbReference>
<name>A0ABV8NQR0_9SPHI</name>
<dbReference type="PANTHER" id="PTHR43443">
    <property type="entry name" value="3-HEXULOSE-6-PHOSPHATE ISOMERASE"/>
    <property type="match status" value="1"/>
</dbReference>
<dbReference type="InterPro" id="IPR046348">
    <property type="entry name" value="SIS_dom_sf"/>
</dbReference>
<evidence type="ECO:0000256" key="1">
    <source>
        <dbReference type="ARBA" id="ARBA00009235"/>
    </source>
</evidence>
<proteinExistence type="inferred from homology"/>
<sequence>METLEKDVVDNQQLIWDLQLNLDLVLNENTQLAKKIDLESLIPFINYIQKSERIFIIATGRSGFAMGCAAMRLMHLGLTVYFAGETTTPAIKKGDLLIAASGSGTTATIVRAAEKGVSVGASVVALTTNSTSALAKLANHIVIIPAAEKEDHEGGKSKQYAGSLFEQFLLLMMDAVFQSLWKMDETPAEELWKRHANLE</sequence>
<feature type="domain" description="SIS" evidence="2">
    <location>
        <begin position="44"/>
        <end position="186"/>
    </location>
</feature>
<dbReference type="CDD" id="cd05005">
    <property type="entry name" value="SIS_PHI"/>
    <property type="match status" value="1"/>
</dbReference>
<reference evidence="4" key="1">
    <citation type="journal article" date="2019" name="Int. J. Syst. Evol. Microbiol.">
        <title>The Global Catalogue of Microorganisms (GCM) 10K type strain sequencing project: providing services to taxonomists for standard genome sequencing and annotation.</title>
        <authorList>
            <consortium name="The Broad Institute Genomics Platform"/>
            <consortium name="The Broad Institute Genome Sequencing Center for Infectious Disease"/>
            <person name="Wu L."/>
            <person name="Ma J."/>
        </authorList>
    </citation>
    <scope>NUCLEOTIDE SEQUENCE [LARGE SCALE GENOMIC DNA]</scope>
    <source>
        <strain evidence="4">CCM 8689</strain>
    </source>
</reference>